<comment type="caution">
    <text evidence="1">The sequence shown here is derived from an EMBL/GenBank/DDBJ whole genome shotgun (WGS) entry which is preliminary data.</text>
</comment>
<proteinExistence type="predicted"/>
<dbReference type="InterPro" id="IPR002698">
    <property type="entry name" value="FTHF_cligase"/>
</dbReference>
<dbReference type="RefSeq" id="WP_376807337.1">
    <property type="nucleotide sequence ID" value="NZ_JBHTAC010000016.1"/>
</dbReference>
<dbReference type="Pfam" id="PF01812">
    <property type="entry name" value="5-FTHF_cyc-lig"/>
    <property type="match status" value="1"/>
</dbReference>
<dbReference type="InterPro" id="IPR037171">
    <property type="entry name" value="NagB/RpiA_transferase-like"/>
</dbReference>
<evidence type="ECO:0000313" key="2">
    <source>
        <dbReference type="Proteomes" id="UP001596392"/>
    </source>
</evidence>
<gene>
    <name evidence="1" type="ORF">ACFQO7_17550</name>
</gene>
<organism evidence="1 2">
    <name type="scientific">Catellatospora aurea</name>
    <dbReference type="NCBI Taxonomy" id="1337874"/>
    <lineage>
        <taxon>Bacteria</taxon>
        <taxon>Bacillati</taxon>
        <taxon>Actinomycetota</taxon>
        <taxon>Actinomycetes</taxon>
        <taxon>Micromonosporales</taxon>
        <taxon>Micromonosporaceae</taxon>
        <taxon>Catellatospora</taxon>
    </lineage>
</organism>
<reference evidence="2" key="1">
    <citation type="journal article" date="2019" name="Int. J. Syst. Evol. Microbiol.">
        <title>The Global Catalogue of Microorganisms (GCM) 10K type strain sequencing project: providing services to taxonomists for standard genome sequencing and annotation.</title>
        <authorList>
            <consortium name="The Broad Institute Genomics Platform"/>
            <consortium name="The Broad Institute Genome Sequencing Center for Infectious Disease"/>
            <person name="Wu L."/>
            <person name="Ma J."/>
        </authorList>
    </citation>
    <scope>NUCLEOTIDE SEQUENCE [LARGE SCALE GENOMIC DNA]</scope>
    <source>
        <strain evidence="2">CGMCC 1.9106</strain>
    </source>
</reference>
<name>A0ABW2GZX8_9ACTN</name>
<evidence type="ECO:0000313" key="1">
    <source>
        <dbReference type="EMBL" id="MFC7244282.1"/>
    </source>
</evidence>
<dbReference type="EMBL" id="JBHTAC010000016">
    <property type="protein sequence ID" value="MFC7244282.1"/>
    <property type="molecule type" value="Genomic_DNA"/>
</dbReference>
<dbReference type="Gene3D" id="3.40.50.10420">
    <property type="entry name" value="NagB/RpiA/CoA transferase-like"/>
    <property type="match status" value="1"/>
</dbReference>
<dbReference type="PANTHER" id="PTHR13017:SF0">
    <property type="entry name" value="METHENYLTETRAHYDROFOLATE SYNTHASE DOMAIN-CONTAINING PROTEIN"/>
    <property type="match status" value="1"/>
</dbReference>
<dbReference type="Proteomes" id="UP001596392">
    <property type="component" value="Unassembled WGS sequence"/>
</dbReference>
<dbReference type="SUPFAM" id="SSF100950">
    <property type="entry name" value="NagB/RpiA/CoA transferase-like"/>
    <property type="match status" value="1"/>
</dbReference>
<protein>
    <submittedName>
        <fullName evidence="1">5-formyltetrahydrofolate cyclo-ligase</fullName>
    </submittedName>
</protein>
<dbReference type="PANTHER" id="PTHR13017">
    <property type="entry name" value="5-FORMYLTETRAHYDROFOLATE CYCLO-LIGASE-RELATED"/>
    <property type="match status" value="1"/>
</dbReference>
<accession>A0ABW2GZX8</accession>
<sequence length="239" mass="25680">MIDPAIDQAKQAAREKVWALLHDIGAALPPGAHGRIPNFVGADLAADRLASLDAWKNARVVKANPDPAQHPVRIQALQEGKLLYMAVPRLATPEPFYLLDPAATTEIKTVTTGDGASRHAPRVNLDQMRHVDLIVMGSVAVNRRGVRVGKGAGYSDIEVALLTEAGLIGPETVIVTTVHTAQVLDEALPETEHDFSVDVIITPAETIYCQPPRRPGGIVASHLTVDKVRAIPALTRYVE</sequence>
<dbReference type="InterPro" id="IPR024185">
    <property type="entry name" value="FTHF_cligase-like_sf"/>
</dbReference>
<keyword evidence="2" id="KW-1185">Reference proteome</keyword>